<gene>
    <name evidence="1" type="ORF">HY30_17825</name>
</gene>
<sequence>MPTRISKERFDTFLFGLRGSGQTENWTDVAHWETHDGQALAALFYVENDKIDAFMGALFLRDEHNRFCAFPPLVPFRTKRAGEQSILEKLTDIEAQTEPLPVPDSDLPAGIDLFTVEHDAPLNPIFLNLRDSQHSSAAREIIRETAKWFVDRDGNFARDFQTTGTSARFWELYLFRVFRDLDFDIDFSVASPDFALSKGDMKLFVEATTANPADQAFVDLMAGPAPPPEDFWRFIENDMALIFGSPLYTKQMKAYWEKAPVKGHPFAIAVADFHAPGSMTWSHTALSIYLYGVSVMRKTGEDGQEMAAPKPLEEHRRGDKVIPAGFFNQPGTEHISAVIFSNAGTKAKFTRMGTLAGFGDPDMAVRRMGIQSNPMPGALEGLPFDINIEAPDYEERWPDELEIYHNPNAVIPWPDESVLPDVTHFKKHDGELIWRGAPFRVLTSRTLVERRPPFSNADEEIR</sequence>
<protein>
    <recommendedName>
        <fullName evidence="3">Glycosaminoglycan attachment site</fullName>
    </recommendedName>
</protein>
<accession>A0A062UK29</accession>
<dbReference type="PATRIC" id="fig|1280947.3.peg.2418"/>
<dbReference type="Proteomes" id="UP000027190">
    <property type="component" value="Unassembled WGS sequence"/>
</dbReference>
<comment type="caution">
    <text evidence="1">The sequence shown here is derived from an EMBL/GenBank/DDBJ whole genome shotgun (WGS) entry which is preliminary data.</text>
</comment>
<dbReference type="OrthoDB" id="981968at2"/>
<name>A0A062UK29_9PROT</name>
<reference evidence="1 2" key="1">
    <citation type="journal article" date="2014" name="Antonie Van Leeuwenhoek">
        <title>Hyphomonas beringensis sp. nov. and Hyphomonas chukchiensis sp. nov., isolated from surface seawater of the Bering Sea and Chukchi Sea.</title>
        <authorList>
            <person name="Li C."/>
            <person name="Lai Q."/>
            <person name="Li G."/>
            <person name="Dong C."/>
            <person name="Wang J."/>
            <person name="Liao Y."/>
            <person name="Shao Z."/>
        </authorList>
    </citation>
    <scope>NUCLEOTIDE SEQUENCE [LARGE SCALE GENOMIC DNA]</scope>
    <source>
        <strain evidence="1 2">BH-BN04-4</strain>
    </source>
</reference>
<evidence type="ECO:0000313" key="2">
    <source>
        <dbReference type="Proteomes" id="UP000027190"/>
    </source>
</evidence>
<evidence type="ECO:0008006" key="3">
    <source>
        <dbReference type="Google" id="ProtNLM"/>
    </source>
</evidence>
<dbReference type="RefSeq" id="WP_051615416.1">
    <property type="nucleotide sequence ID" value="NZ_AWFG01000034.1"/>
</dbReference>
<dbReference type="eggNOG" id="ENOG502Z8GP">
    <property type="taxonomic scope" value="Bacteria"/>
</dbReference>
<dbReference type="EMBL" id="AWFG01000034">
    <property type="protein sequence ID" value="KCZ56949.1"/>
    <property type="molecule type" value="Genomic_DNA"/>
</dbReference>
<proteinExistence type="predicted"/>
<dbReference type="AlphaFoldDB" id="A0A062UK29"/>
<evidence type="ECO:0000313" key="1">
    <source>
        <dbReference type="EMBL" id="KCZ56949.1"/>
    </source>
</evidence>
<keyword evidence="2" id="KW-1185">Reference proteome</keyword>
<organism evidence="1 2">
    <name type="scientific">Hyphomonas chukchiensis</name>
    <dbReference type="NCBI Taxonomy" id="1280947"/>
    <lineage>
        <taxon>Bacteria</taxon>
        <taxon>Pseudomonadati</taxon>
        <taxon>Pseudomonadota</taxon>
        <taxon>Alphaproteobacteria</taxon>
        <taxon>Hyphomonadales</taxon>
        <taxon>Hyphomonadaceae</taxon>
        <taxon>Hyphomonas</taxon>
    </lineage>
</organism>
<dbReference type="STRING" id="1280947.HY30_17825"/>